<evidence type="ECO:0000256" key="4">
    <source>
        <dbReference type="ARBA" id="ARBA00022833"/>
    </source>
</evidence>
<evidence type="ECO:0000256" key="1">
    <source>
        <dbReference type="ARBA" id="ARBA00006217"/>
    </source>
</evidence>
<dbReference type="Pfam" id="PF00484">
    <property type="entry name" value="Pro_CA"/>
    <property type="match status" value="1"/>
</dbReference>
<keyword evidence="11" id="KW-1185">Reference proteome</keyword>
<dbReference type="PANTHER" id="PTHR11002:SF76">
    <property type="entry name" value="CARBONIC ANHYDRASE"/>
    <property type="match status" value="1"/>
</dbReference>
<keyword evidence="5 8" id="KW-0456">Lyase</keyword>
<feature type="binding site" evidence="7">
    <location>
        <position position="70"/>
    </location>
    <ligand>
        <name>Zn(2+)</name>
        <dbReference type="ChEBI" id="CHEBI:29105"/>
    </ligand>
</feature>
<dbReference type="CDD" id="cd00883">
    <property type="entry name" value="beta_CA_cladeA"/>
    <property type="match status" value="1"/>
</dbReference>
<dbReference type="AlphaFoldDB" id="S8ENA1"/>
<evidence type="ECO:0000313" key="11">
    <source>
        <dbReference type="Proteomes" id="UP000015241"/>
    </source>
</evidence>
<dbReference type="eggNOG" id="KOG1578">
    <property type="taxonomic scope" value="Eukaryota"/>
</dbReference>
<dbReference type="Proteomes" id="UP000015241">
    <property type="component" value="Unassembled WGS sequence"/>
</dbReference>
<dbReference type="EC" id="4.2.1.1" evidence="2 8"/>
<feature type="compositionally biased region" description="Pro residues" evidence="9">
    <location>
        <begin position="9"/>
        <end position="24"/>
    </location>
</feature>
<evidence type="ECO:0000256" key="6">
    <source>
        <dbReference type="ARBA" id="ARBA00048348"/>
    </source>
</evidence>
<evidence type="ECO:0000256" key="9">
    <source>
        <dbReference type="SAM" id="MobiDB-lite"/>
    </source>
</evidence>
<dbReference type="GO" id="GO:0008270">
    <property type="term" value="F:zinc ion binding"/>
    <property type="evidence" value="ECO:0007669"/>
    <property type="project" value="UniProtKB-UniRule"/>
</dbReference>
<feature type="binding site" evidence="7">
    <location>
        <position position="126"/>
    </location>
    <ligand>
        <name>Zn(2+)</name>
        <dbReference type="ChEBI" id="CHEBI:29105"/>
    </ligand>
</feature>
<accession>S8ENA1</accession>
<feature type="binding site" evidence="7">
    <location>
        <position position="129"/>
    </location>
    <ligand>
        <name>Zn(2+)</name>
        <dbReference type="ChEBI" id="CHEBI:29105"/>
    </ligand>
</feature>
<organism evidence="10 11">
    <name type="scientific">Fomitopsis schrenkii</name>
    <name type="common">Brown rot fungus</name>
    <dbReference type="NCBI Taxonomy" id="2126942"/>
    <lineage>
        <taxon>Eukaryota</taxon>
        <taxon>Fungi</taxon>
        <taxon>Dikarya</taxon>
        <taxon>Basidiomycota</taxon>
        <taxon>Agaricomycotina</taxon>
        <taxon>Agaricomycetes</taxon>
        <taxon>Polyporales</taxon>
        <taxon>Fomitopsis</taxon>
    </lineage>
</organism>
<gene>
    <name evidence="10" type="ORF">FOMPIDRAFT_1021402</name>
</gene>
<evidence type="ECO:0000256" key="7">
    <source>
        <dbReference type="PIRSR" id="PIRSR601765-1"/>
    </source>
</evidence>
<dbReference type="GO" id="GO:0071244">
    <property type="term" value="P:cellular response to carbon dioxide"/>
    <property type="evidence" value="ECO:0007669"/>
    <property type="project" value="TreeGrafter"/>
</dbReference>
<dbReference type="OrthoDB" id="10248475at2759"/>
<evidence type="ECO:0000256" key="2">
    <source>
        <dbReference type="ARBA" id="ARBA00012925"/>
    </source>
</evidence>
<comment type="function">
    <text evidence="8">Reversible hydration of carbon dioxide.</text>
</comment>
<protein>
    <recommendedName>
        <fullName evidence="2 8">Carbonic anhydrase</fullName>
        <ecNumber evidence="2 8">4.2.1.1</ecNumber>
    </recommendedName>
    <alternativeName>
        <fullName evidence="8">Carbonate dehydratase</fullName>
    </alternativeName>
</protein>
<dbReference type="PANTHER" id="PTHR11002">
    <property type="entry name" value="CARBONIC ANHYDRASE"/>
    <property type="match status" value="1"/>
</dbReference>
<proteinExistence type="inferred from homology"/>
<dbReference type="Gene3D" id="3.40.1050.10">
    <property type="entry name" value="Carbonic anhydrase"/>
    <property type="match status" value="1"/>
</dbReference>
<sequence>MLPATTPLSHPPPLRPVSRQPPPTAMSQDPILARILANNAQWAEDVERAEPGFFAECAKGQAPKVLWIGCADSRVPESVLTVSKPGDIFVHRNIANQFPPADDNVLAVLTYAVHHLGVSHIVVAGHTQCGGAAACHAAANAATPAGPPSTPLDRWLAPMIAIAKEVGGTPADLVEANVRAAVANIAATEVMKSAWAHGKDVQVHGWVYEIEKGRLKDLKVTVDGKDSA</sequence>
<feature type="binding site" evidence="7">
    <location>
        <position position="72"/>
    </location>
    <ligand>
        <name>Zn(2+)</name>
        <dbReference type="ChEBI" id="CHEBI:29105"/>
    </ligand>
</feature>
<dbReference type="EMBL" id="KE504123">
    <property type="protein sequence ID" value="EPT05648.1"/>
    <property type="molecule type" value="Genomic_DNA"/>
</dbReference>
<dbReference type="SMART" id="SM00947">
    <property type="entry name" value="Pro_CA"/>
    <property type="match status" value="1"/>
</dbReference>
<evidence type="ECO:0000313" key="10">
    <source>
        <dbReference type="EMBL" id="EPT05648.1"/>
    </source>
</evidence>
<comment type="similarity">
    <text evidence="1 8">Belongs to the beta-class carbonic anhydrase family.</text>
</comment>
<feature type="region of interest" description="Disordered" evidence="9">
    <location>
        <begin position="1"/>
        <end position="26"/>
    </location>
</feature>
<dbReference type="InParanoid" id="S8ENA1"/>
<dbReference type="STRING" id="743788.S8ENA1"/>
<dbReference type="GO" id="GO:0004089">
    <property type="term" value="F:carbonate dehydratase activity"/>
    <property type="evidence" value="ECO:0007669"/>
    <property type="project" value="UniProtKB-UniRule"/>
</dbReference>
<keyword evidence="3 7" id="KW-0479">Metal-binding</keyword>
<dbReference type="InterPro" id="IPR001765">
    <property type="entry name" value="Carbonic_anhydrase"/>
</dbReference>
<evidence type="ECO:0000256" key="3">
    <source>
        <dbReference type="ARBA" id="ARBA00022723"/>
    </source>
</evidence>
<dbReference type="SUPFAM" id="SSF53056">
    <property type="entry name" value="beta-carbonic anhydrase, cab"/>
    <property type="match status" value="1"/>
</dbReference>
<dbReference type="InterPro" id="IPR036874">
    <property type="entry name" value="Carbonic_anhydrase_sf"/>
</dbReference>
<comment type="catalytic activity">
    <reaction evidence="6 8">
        <text>hydrogencarbonate + H(+) = CO2 + H2O</text>
        <dbReference type="Rhea" id="RHEA:10748"/>
        <dbReference type="ChEBI" id="CHEBI:15377"/>
        <dbReference type="ChEBI" id="CHEBI:15378"/>
        <dbReference type="ChEBI" id="CHEBI:16526"/>
        <dbReference type="ChEBI" id="CHEBI:17544"/>
        <dbReference type="EC" id="4.2.1.1"/>
    </reaction>
</comment>
<dbReference type="FunCoup" id="S8ENA1">
    <property type="interactions" value="270"/>
</dbReference>
<evidence type="ECO:0000256" key="8">
    <source>
        <dbReference type="RuleBase" id="RU003956"/>
    </source>
</evidence>
<name>S8ENA1_FOMSC</name>
<evidence type="ECO:0000256" key="5">
    <source>
        <dbReference type="ARBA" id="ARBA00023239"/>
    </source>
</evidence>
<dbReference type="GO" id="GO:0034599">
    <property type="term" value="P:cellular response to oxidative stress"/>
    <property type="evidence" value="ECO:0007669"/>
    <property type="project" value="TreeGrafter"/>
</dbReference>
<reference evidence="10 11" key="1">
    <citation type="journal article" date="2012" name="Science">
        <title>The Paleozoic origin of enzymatic lignin decomposition reconstructed from 31 fungal genomes.</title>
        <authorList>
            <person name="Floudas D."/>
            <person name="Binder M."/>
            <person name="Riley R."/>
            <person name="Barry K."/>
            <person name="Blanchette R.A."/>
            <person name="Henrissat B."/>
            <person name="Martinez A.T."/>
            <person name="Otillar R."/>
            <person name="Spatafora J.W."/>
            <person name="Yadav J.S."/>
            <person name="Aerts A."/>
            <person name="Benoit I."/>
            <person name="Boyd A."/>
            <person name="Carlson A."/>
            <person name="Copeland A."/>
            <person name="Coutinho P.M."/>
            <person name="de Vries R.P."/>
            <person name="Ferreira P."/>
            <person name="Findley K."/>
            <person name="Foster B."/>
            <person name="Gaskell J."/>
            <person name="Glotzer D."/>
            <person name="Gorecki P."/>
            <person name="Heitman J."/>
            <person name="Hesse C."/>
            <person name="Hori C."/>
            <person name="Igarashi K."/>
            <person name="Jurgens J.A."/>
            <person name="Kallen N."/>
            <person name="Kersten P."/>
            <person name="Kohler A."/>
            <person name="Kuees U."/>
            <person name="Kumar T.K.A."/>
            <person name="Kuo A."/>
            <person name="LaButti K."/>
            <person name="Larrondo L.F."/>
            <person name="Lindquist E."/>
            <person name="Ling A."/>
            <person name="Lombard V."/>
            <person name="Lucas S."/>
            <person name="Lundell T."/>
            <person name="Martin R."/>
            <person name="McLaughlin D.J."/>
            <person name="Morgenstern I."/>
            <person name="Morin E."/>
            <person name="Murat C."/>
            <person name="Nagy L.G."/>
            <person name="Nolan M."/>
            <person name="Ohm R.A."/>
            <person name="Patyshakuliyeva A."/>
            <person name="Rokas A."/>
            <person name="Ruiz-Duenas F.J."/>
            <person name="Sabat G."/>
            <person name="Salamov A."/>
            <person name="Samejima M."/>
            <person name="Schmutz J."/>
            <person name="Slot J.C."/>
            <person name="St John F."/>
            <person name="Stenlid J."/>
            <person name="Sun H."/>
            <person name="Sun S."/>
            <person name="Syed K."/>
            <person name="Tsang A."/>
            <person name="Wiebenga A."/>
            <person name="Young D."/>
            <person name="Pisabarro A."/>
            <person name="Eastwood D.C."/>
            <person name="Martin F."/>
            <person name="Cullen D."/>
            <person name="Grigoriev I.V."/>
            <person name="Hibbett D.S."/>
        </authorList>
    </citation>
    <scope>NUCLEOTIDE SEQUENCE</scope>
    <source>
        <strain evidence="11">FP-58527</strain>
    </source>
</reference>
<keyword evidence="4 7" id="KW-0862">Zinc</keyword>
<dbReference type="HOGENOM" id="CLU_053879_3_2_1"/>
<comment type="cofactor">
    <cofactor evidence="7">
        <name>Zn(2+)</name>
        <dbReference type="ChEBI" id="CHEBI:29105"/>
    </cofactor>
    <text evidence="7">Binds 1 zinc ion per subunit.</text>
</comment>